<keyword evidence="2" id="KW-0732">Signal</keyword>
<dbReference type="AlphaFoldDB" id="B4IVQ3"/>
<dbReference type="PhylomeDB" id="B4IVQ3"/>
<reference evidence="3 4" key="1">
    <citation type="journal article" date="2007" name="Nature">
        <title>Evolution of genes and genomes on the Drosophila phylogeny.</title>
        <authorList>
            <consortium name="Drosophila 12 Genomes Consortium"/>
            <person name="Clark A.G."/>
            <person name="Eisen M.B."/>
            <person name="Smith D.R."/>
            <person name="Bergman C.M."/>
            <person name="Oliver B."/>
            <person name="Markow T.A."/>
            <person name="Kaufman T.C."/>
            <person name="Kellis M."/>
            <person name="Gelbart W."/>
            <person name="Iyer V.N."/>
            <person name="Pollard D.A."/>
            <person name="Sackton T.B."/>
            <person name="Larracuente A.M."/>
            <person name="Singh N.D."/>
            <person name="Abad J.P."/>
            <person name="Abt D.N."/>
            <person name="Adryan B."/>
            <person name="Aguade M."/>
            <person name="Akashi H."/>
            <person name="Anderson W.W."/>
            <person name="Aquadro C.F."/>
            <person name="Ardell D.H."/>
            <person name="Arguello R."/>
            <person name="Artieri C.G."/>
            <person name="Barbash D.A."/>
            <person name="Barker D."/>
            <person name="Barsanti P."/>
            <person name="Batterham P."/>
            <person name="Batzoglou S."/>
            <person name="Begun D."/>
            <person name="Bhutkar A."/>
            <person name="Blanco E."/>
            <person name="Bosak S.A."/>
            <person name="Bradley R.K."/>
            <person name="Brand A.D."/>
            <person name="Brent M.R."/>
            <person name="Brooks A.N."/>
            <person name="Brown R.H."/>
            <person name="Butlin R.K."/>
            <person name="Caggese C."/>
            <person name="Calvi B.R."/>
            <person name="Bernardo de Carvalho A."/>
            <person name="Caspi A."/>
            <person name="Castrezana S."/>
            <person name="Celniker S.E."/>
            <person name="Chang J.L."/>
            <person name="Chapple C."/>
            <person name="Chatterji S."/>
            <person name="Chinwalla A."/>
            <person name="Civetta A."/>
            <person name="Clifton S.W."/>
            <person name="Comeron J.M."/>
            <person name="Costello J.C."/>
            <person name="Coyne J.A."/>
            <person name="Daub J."/>
            <person name="David R.G."/>
            <person name="Delcher A.L."/>
            <person name="Delehaunty K."/>
            <person name="Do C.B."/>
            <person name="Ebling H."/>
            <person name="Edwards K."/>
            <person name="Eickbush T."/>
            <person name="Evans J.D."/>
            <person name="Filipski A."/>
            <person name="Findeiss S."/>
            <person name="Freyhult E."/>
            <person name="Fulton L."/>
            <person name="Fulton R."/>
            <person name="Garcia A.C."/>
            <person name="Gardiner A."/>
            <person name="Garfield D.A."/>
            <person name="Garvin B.E."/>
            <person name="Gibson G."/>
            <person name="Gilbert D."/>
            <person name="Gnerre S."/>
            <person name="Godfrey J."/>
            <person name="Good R."/>
            <person name="Gotea V."/>
            <person name="Gravely B."/>
            <person name="Greenberg A.J."/>
            <person name="Griffiths-Jones S."/>
            <person name="Gross S."/>
            <person name="Guigo R."/>
            <person name="Gustafson E.A."/>
            <person name="Haerty W."/>
            <person name="Hahn M.W."/>
            <person name="Halligan D.L."/>
            <person name="Halpern A.L."/>
            <person name="Halter G.M."/>
            <person name="Han M.V."/>
            <person name="Heger A."/>
            <person name="Hillier L."/>
            <person name="Hinrichs A.S."/>
            <person name="Holmes I."/>
            <person name="Hoskins R.A."/>
            <person name="Hubisz M.J."/>
            <person name="Hultmark D."/>
            <person name="Huntley M.A."/>
            <person name="Jaffe D.B."/>
            <person name="Jagadeeshan S."/>
            <person name="Jeck W.R."/>
            <person name="Johnson J."/>
            <person name="Jones C.D."/>
            <person name="Jordan W.C."/>
            <person name="Karpen G.H."/>
            <person name="Kataoka E."/>
            <person name="Keightley P.D."/>
            <person name="Kheradpour P."/>
            <person name="Kirkness E.F."/>
            <person name="Koerich L.B."/>
            <person name="Kristiansen K."/>
            <person name="Kudrna D."/>
            <person name="Kulathinal R.J."/>
            <person name="Kumar S."/>
            <person name="Kwok R."/>
            <person name="Lander E."/>
            <person name="Langley C.H."/>
            <person name="Lapoint R."/>
            <person name="Lazzaro B.P."/>
            <person name="Lee S.J."/>
            <person name="Levesque L."/>
            <person name="Li R."/>
            <person name="Lin C.F."/>
            <person name="Lin M.F."/>
            <person name="Lindblad-Toh K."/>
            <person name="Llopart A."/>
            <person name="Long M."/>
            <person name="Low L."/>
            <person name="Lozovsky E."/>
            <person name="Lu J."/>
            <person name="Luo M."/>
            <person name="Machado C.A."/>
            <person name="Makalowski W."/>
            <person name="Marzo M."/>
            <person name="Matsuda M."/>
            <person name="Matzkin L."/>
            <person name="McAllister B."/>
            <person name="McBride C.S."/>
            <person name="McKernan B."/>
            <person name="McKernan K."/>
            <person name="Mendez-Lago M."/>
            <person name="Minx P."/>
            <person name="Mollenhauer M.U."/>
            <person name="Montooth K."/>
            <person name="Mount S.M."/>
            <person name="Mu X."/>
            <person name="Myers E."/>
            <person name="Negre B."/>
            <person name="Newfeld S."/>
            <person name="Nielsen R."/>
            <person name="Noor M.A."/>
            <person name="O'Grady P."/>
            <person name="Pachter L."/>
            <person name="Papaceit M."/>
            <person name="Parisi M.J."/>
            <person name="Parisi M."/>
            <person name="Parts L."/>
            <person name="Pedersen J.S."/>
            <person name="Pesole G."/>
            <person name="Phillippy A.M."/>
            <person name="Ponting C.P."/>
            <person name="Pop M."/>
            <person name="Porcelli D."/>
            <person name="Powell J.R."/>
            <person name="Prohaska S."/>
            <person name="Pruitt K."/>
            <person name="Puig M."/>
            <person name="Quesneville H."/>
            <person name="Ram K.R."/>
            <person name="Rand D."/>
            <person name="Rasmussen M.D."/>
            <person name="Reed L.K."/>
            <person name="Reenan R."/>
            <person name="Reily A."/>
            <person name="Remington K.A."/>
            <person name="Rieger T.T."/>
            <person name="Ritchie M.G."/>
            <person name="Robin C."/>
            <person name="Rogers Y.H."/>
            <person name="Rohde C."/>
            <person name="Rozas J."/>
            <person name="Rubenfield M.J."/>
            <person name="Ruiz A."/>
            <person name="Russo S."/>
            <person name="Salzberg S.L."/>
            <person name="Sanchez-Gracia A."/>
            <person name="Saranga D.J."/>
            <person name="Sato H."/>
            <person name="Schaeffer S.W."/>
            <person name="Schatz M.C."/>
            <person name="Schlenke T."/>
            <person name="Schwartz R."/>
            <person name="Segarra C."/>
            <person name="Singh R.S."/>
            <person name="Sirot L."/>
            <person name="Sirota M."/>
            <person name="Sisneros N.B."/>
            <person name="Smith C.D."/>
            <person name="Smith T.F."/>
            <person name="Spieth J."/>
            <person name="Stage D.E."/>
            <person name="Stark A."/>
            <person name="Stephan W."/>
            <person name="Strausberg R.L."/>
            <person name="Strempel S."/>
            <person name="Sturgill D."/>
            <person name="Sutton G."/>
            <person name="Sutton G.G."/>
            <person name="Tao W."/>
            <person name="Teichmann S."/>
            <person name="Tobari Y.N."/>
            <person name="Tomimura Y."/>
            <person name="Tsolas J.M."/>
            <person name="Valente V.L."/>
            <person name="Venter E."/>
            <person name="Venter J.C."/>
            <person name="Vicario S."/>
            <person name="Vieira F.G."/>
            <person name="Vilella A.J."/>
            <person name="Villasante A."/>
            <person name="Walenz B."/>
            <person name="Wang J."/>
            <person name="Wasserman M."/>
            <person name="Watts T."/>
            <person name="Wilson D."/>
            <person name="Wilson R.K."/>
            <person name="Wing R.A."/>
            <person name="Wolfner M.F."/>
            <person name="Wong A."/>
            <person name="Wong G.K."/>
            <person name="Wu C.I."/>
            <person name="Wu G."/>
            <person name="Yamamoto D."/>
            <person name="Yang H.P."/>
            <person name="Yang S.P."/>
            <person name="Yorke J.A."/>
            <person name="Yoshida K."/>
            <person name="Zdobnov E."/>
            <person name="Zhang P."/>
            <person name="Zhang Y."/>
            <person name="Zimin A.V."/>
            <person name="Baldwin J."/>
            <person name="Abdouelleil A."/>
            <person name="Abdulkadir J."/>
            <person name="Abebe A."/>
            <person name="Abera B."/>
            <person name="Abreu J."/>
            <person name="Acer S.C."/>
            <person name="Aftuck L."/>
            <person name="Alexander A."/>
            <person name="An P."/>
            <person name="Anderson E."/>
            <person name="Anderson S."/>
            <person name="Arachi H."/>
            <person name="Azer M."/>
            <person name="Bachantsang P."/>
            <person name="Barry A."/>
            <person name="Bayul T."/>
            <person name="Berlin A."/>
            <person name="Bessette D."/>
            <person name="Bloom T."/>
            <person name="Blye J."/>
            <person name="Boguslavskiy L."/>
            <person name="Bonnet C."/>
            <person name="Boukhgalter B."/>
            <person name="Bourzgui I."/>
            <person name="Brown A."/>
            <person name="Cahill P."/>
            <person name="Channer S."/>
            <person name="Cheshatsang Y."/>
            <person name="Chuda L."/>
            <person name="Citroen M."/>
            <person name="Collymore A."/>
            <person name="Cooke P."/>
            <person name="Costello M."/>
            <person name="D'Aco K."/>
            <person name="Daza R."/>
            <person name="De Haan G."/>
            <person name="DeGray S."/>
            <person name="DeMaso C."/>
            <person name="Dhargay N."/>
            <person name="Dooley K."/>
            <person name="Dooley E."/>
            <person name="Doricent M."/>
            <person name="Dorje P."/>
            <person name="Dorjee K."/>
            <person name="Dupes A."/>
            <person name="Elong R."/>
            <person name="Falk J."/>
            <person name="Farina A."/>
            <person name="Faro S."/>
            <person name="Ferguson D."/>
            <person name="Fisher S."/>
            <person name="Foley C.D."/>
            <person name="Franke A."/>
            <person name="Friedrich D."/>
            <person name="Gadbois L."/>
            <person name="Gearin G."/>
            <person name="Gearin C.R."/>
            <person name="Giannoukos G."/>
            <person name="Goode T."/>
            <person name="Graham J."/>
            <person name="Grandbois E."/>
            <person name="Grewal S."/>
            <person name="Gyaltsen K."/>
            <person name="Hafez N."/>
            <person name="Hagos B."/>
            <person name="Hall J."/>
            <person name="Henson C."/>
            <person name="Hollinger A."/>
            <person name="Honan T."/>
            <person name="Huard M.D."/>
            <person name="Hughes L."/>
            <person name="Hurhula B."/>
            <person name="Husby M.E."/>
            <person name="Kamat A."/>
            <person name="Kanga B."/>
            <person name="Kashin S."/>
            <person name="Khazanovich D."/>
            <person name="Kisner P."/>
            <person name="Lance K."/>
            <person name="Lara M."/>
            <person name="Lee W."/>
            <person name="Lennon N."/>
            <person name="Letendre F."/>
            <person name="LeVine R."/>
            <person name="Lipovsky A."/>
            <person name="Liu X."/>
            <person name="Liu J."/>
            <person name="Liu S."/>
            <person name="Lokyitsang T."/>
            <person name="Lokyitsang Y."/>
            <person name="Lubonja R."/>
            <person name="Lui A."/>
            <person name="MacDonald P."/>
            <person name="Magnisalis V."/>
            <person name="Maru K."/>
            <person name="Matthews C."/>
            <person name="McCusker W."/>
            <person name="McDonough S."/>
            <person name="Mehta T."/>
            <person name="Meldrim J."/>
            <person name="Meneus L."/>
            <person name="Mihai O."/>
            <person name="Mihalev A."/>
            <person name="Mihova T."/>
            <person name="Mittelman R."/>
            <person name="Mlenga V."/>
            <person name="Montmayeur A."/>
            <person name="Mulrain L."/>
            <person name="Navidi A."/>
            <person name="Naylor J."/>
            <person name="Negash T."/>
            <person name="Nguyen T."/>
            <person name="Nguyen N."/>
            <person name="Nicol R."/>
            <person name="Norbu C."/>
            <person name="Norbu N."/>
            <person name="Novod N."/>
            <person name="O'Neill B."/>
            <person name="Osman S."/>
            <person name="Markiewicz E."/>
            <person name="Oyono O.L."/>
            <person name="Patti C."/>
            <person name="Phunkhang P."/>
            <person name="Pierre F."/>
            <person name="Priest M."/>
            <person name="Raghuraman S."/>
            <person name="Rege F."/>
            <person name="Reyes R."/>
            <person name="Rise C."/>
            <person name="Rogov P."/>
            <person name="Ross K."/>
            <person name="Ryan E."/>
            <person name="Settipalli S."/>
            <person name="Shea T."/>
            <person name="Sherpa N."/>
            <person name="Shi L."/>
            <person name="Shih D."/>
            <person name="Sparrow T."/>
            <person name="Spaulding J."/>
            <person name="Stalker J."/>
            <person name="Stange-Thomann N."/>
            <person name="Stavropoulos S."/>
            <person name="Stone C."/>
            <person name="Strader C."/>
            <person name="Tesfaye S."/>
            <person name="Thomson T."/>
            <person name="Thoulutsang Y."/>
            <person name="Thoulutsang D."/>
            <person name="Topham K."/>
            <person name="Topping I."/>
            <person name="Tsamla T."/>
            <person name="Vassiliev H."/>
            <person name="Vo A."/>
            <person name="Wangchuk T."/>
            <person name="Wangdi T."/>
            <person name="Weiand M."/>
            <person name="Wilkinson J."/>
            <person name="Wilson A."/>
            <person name="Yadav S."/>
            <person name="Young G."/>
            <person name="Yu Q."/>
            <person name="Zembek L."/>
            <person name="Zhong D."/>
            <person name="Zimmer A."/>
            <person name="Zwirko Z."/>
            <person name="Jaffe D.B."/>
            <person name="Alvarez P."/>
            <person name="Brockman W."/>
            <person name="Butler J."/>
            <person name="Chin C."/>
            <person name="Gnerre S."/>
            <person name="Grabherr M."/>
            <person name="Kleber M."/>
            <person name="Mauceli E."/>
            <person name="MacCallum I."/>
        </authorList>
    </citation>
    <scope>NUCLEOTIDE SEQUENCE [LARGE SCALE GENOMIC DNA]</scope>
    <source>
        <strain evidence="4">Tai18E2 / Tucson 14021-0261.01</strain>
    </source>
</reference>
<feature type="signal peptide" evidence="2">
    <location>
        <begin position="1"/>
        <end position="27"/>
    </location>
</feature>
<evidence type="ECO:0000256" key="2">
    <source>
        <dbReference type="SAM" id="SignalP"/>
    </source>
</evidence>
<keyword evidence="4" id="KW-1185">Reference proteome</keyword>
<feature type="compositionally biased region" description="Basic and acidic residues" evidence="1">
    <location>
        <begin position="81"/>
        <end position="90"/>
    </location>
</feature>
<evidence type="ECO:0000313" key="3">
    <source>
        <dbReference type="EMBL" id="EDX00706.1"/>
    </source>
</evidence>
<organism evidence="3 4">
    <name type="scientific">Drosophila yakuba</name>
    <name type="common">Fruit fly</name>
    <dbReference type="NCBI Taxonomy" id="7245"/>
    <lineage>
        <taxon>Eukaryota</taxon>
        <taxon>Metazoa</taxon>
        <taxon>Ecdysozoa</taxon>
        <taxon>Arthropoda</taxon>
        <taxon>Hexapoda</taxon>
        <taxon>Insecta</taxon>
        <taxon>Pterygota</taxon>
        <taxon>Neoptera</taxon>
        <taxon>Endopterygota</taxon>
        <taxon>Diptera</taxon>
        <taxon>Brachycera</taxon>
        <taxon>Muscomorpha</taxon>
        <taxon>Ephydroidea</taxon>
        <taxon>Drosophilidae</taxon>
        <taxon>Drosophila</taxon>
        <taxon>Sophophora</taxon>
    </lineage>
</organism>
<dbReference type="Proteomes" id="UP000002282">
    <property type="component" value="Unassembled WGS sequence"/>
</dbReference>
<feature type="region of interest" description="Disordered" evidence="1">
    <location>
        <begin position="81"/>
        <end position="188"/>
    </location>
</feature>
<dbReference type="OMA" id="SPHNPQK"/>
<dbReference type="HOGENOM" id="CLU_1628765_0_0_1"/>
<reference evidence="3 4" key="2">
    <citation type="journal article" date="2007" name="PLoS Biol.">
        <title>Principles of genome evolution in the Drosophila melanogaster species group.</title>
        <authorList>
            <person name="Ranz J.M."/>
            <person name="Maurin D."/>
            <person name="Chan Y.S."/>
            <person name="von Grotthuss M."/>
            <person name="Hillier L.W."/>
            <person name="Roote J."/>
            <person name="Ashburner M."/>
            <person name="Bergman C.M."/>
        </authorList>
    </citation>
    <scope>NUCLEOTIDE SEQUENCE [LARGE SCALE GENOMIC DNA]</scope>
    <source>
        <strain evidence="4">Tai18E2 / Tucson 14021-0261.01</strain>
    </source>
</reference>
<dbReference type="OrthoDB" id="7871014at2759"/>
<name>B4IVQ3_DROYA</name>
<evidence type="ECO:0000313" key="4">
    <source>
        <dbReference type="Proteomes" id="UP000002282"/>
    </source>
</evidence>
<sequence>MHRYWALSYLSLVGLVLVRTSPKEVHSDLFFGDKSALRSKSYIAEALLTKTTTIASNLFFKVITTTRPSVTIRQDVIKTKDKYPVRTDSHRKNRTHNKQQSKNNKKRRLNLAAANGKKEHSPHKILNDKGLQGKTSAFPKSNRTNPVSGGKNKPNGTVFLEAKSMSLKDVSEQNSQTSKSSDDMPSAS</sequence>
<protein>
    <submittedName>
        <fullName evidence="3">Uncharacterized protein</fullName>
    </submittedName>
</protein>
<accession>B4IVQ3</accession>
<evidence type="ECO:0000256" key="1">
    <source>
        <dbReference type="SAM" id="MobiDB-lite"/>
    </source>
</evidence>
<feature type="chain" id="PRO_5002811105" evidence="2">
    <location>
        <begin position="28"/>
        <end position="188"/>
    </location>
</feature>
<dbReference type="EMBL" id="CH893539">
    <property type="protein sequence ID" value="EDX00706.1"/>
    <property type="molecule type" value="Genomic_DNA"/>
</dbReference>
<feature type="compositionally biased region" description="Polar residues" evidence="1">
    <location>
        <begin position="133"/>
        <end position="147"/>
    </location>
</feature>
<gene>
    <name evidence="3" type="primary">Dyak\GE18121</name>
    <name evidence="3" type="synonym">dyak_GLEANR_19403</name>
    <name evidence="3" type="synonym">GE18121</name>
    <name evidence="3" type="ORF">Dyak_GE18121</name>
</gene>
<dbReference type="KEGG" id="dya:Dyak_GE18121"/>
<proteinExistence type="predicted"/>
<feature type="compositionally biased region" description="Basic residues" evidence="1">
    <location>
        <begin position="91"/>
        <end position="109"/>
    </location>
</feature>